<accession>A0A1Q2D834</accession>
<dbReference type="GO" id="GO:0016787">
    <property type="term" value="F:hydrolase activity"/>
    <property type="evidence" value="ECO:0007669"/>
    <property type="project" value="UniProtKB-UniRule"/>
</dbReference>
<dbReference type="CDD" id="cd00841">
    <property type="entry name" value="MPP_YfcE"/>
    <property type="match status" value="1"/>
</dbReference>
<sequence>MKILVISDNHGDRQILVEVVQHWYGMVDAIFHCGDSELEPTDELWQKVVVVKGNCDYDPKFAKSQDVLIGDSCIFMTHGHLYGVNTSLESLIQEATDMNANIVLYGHTHKLAAEKLGDMLVVNPGSISQPRGRFSHLKTYAMIEWDEEQYQVTYYGRDHQPIPELEATFAR</sequence>
<organism evidence="3 4">
    <name type="scientific">Vagococcus penaei</name>
    <dbReference type="NCBI Taxonomy" id="633807"/>
    <lineage>
        <taxon>Bacteria</taxon>
        <taxon>Bacillati</taxon>
        <taxon>Bacillota</taxon>
        <taxon>Bacilli</taxon>
        <taxon>Lactobacillales</taxon>
        <taxon>Enterococcaceae</taxon>
        <taxon>Vagococcus</taxon>
    </lineage>
</organism>
<dbReference type="OrthoDB" id="9800565at2"/>
<dbReference type="Gene3D" id="3.60.21.10">
    <property type="match status" value="1"/>
</dbReference>
<comment type="cofactor">
    <cofactor evidence="2">
        <name>a divalent metal cation</name>
        <dbReference type="ChEBI" id="CHEBI:60240"/>
    </cofactor>
</comment>
<dbReference type="STRING" id="633807.BW732_10270"/>
<dbReference type="Proteomes" id="UP000188246">
    <property type="component" value="Chromosome"/>
</dbReference>
<dbReference type="GO" id="GO:0046872">
    <property type="term" value="F:metal ion binding"/>
    <property type="evidence" value="ECO:0007669"/>
    <property type="project" value="UniProtKB-KW"/>
</dbReference>
<comment type="similarity">
    <text evidence="1 2">Belongs to the metallophosphoesterase superfamily. YfcE family.</text>
</comment>
<evidence type="ECO:0000313" key="3">
    <source>
        <dbReference type="EMBL" id="AQP54549.1"/>
    </source>
</evidence>
<reference evidence="3 4" key="1">
    <citation type="journal article" date="2010" name="Int. J. Syst. Evol. Microbiol.">
        <title>Vagococcus penaei sp. nov., isolated from spoilage microbiota of cooked shrimp (Penaeus vannamei).</title>
        <authorList>
            <person name="Jaffres E."/>
            <person name="Prevost H."/>
            <person name="Rossero A."/>
            <person name="Joffraud J.J."/>
            <person name="Dousset X."/>
        </authorList>
    </citation>
    <scope>NUCLEOTIDE SEQUENCE [LARGE SCALE GENOMIC DNA]</scope>
    <source>
        <strain evidence="3 4">CD276</strain>
    </source>
</reference>
<evidence type="ECO:0000256" key="1">
    <source>
        <dbReference type="ARBA" id="ARBA00008950"/>
    </source>
</evidence>
<keyword evidence="2" id="KW-0479">Metal-binding</keyword>
<protein>
    <recommendedName>
        <fullName evidence="2">Phosphoesterase</fullName>
        <ecNumber evidence="2">3.1.4.-</ecNumber>
    </recommendedName>
</protein>
<gene>
    <name evidence="3" type="ORF">BW732_10270</name>
</gene>
<dbReference type="InterPro" id="IPR000979">
    <property type="entry name" value="Phosphodiesterase_MJ0936/Vps29"/>
</dbReference>
<evidence type="ECO:0000313" key="4">
    <source>
        <dbReference type="Proteomes" id="UP000188246"/>
    </source>
</evidence>
<dbReference type="Pfam" id="PF12850">
    <property type="entry name" value="Metallophos_2"/>
    <property type="match status" value="1"/>
</dbReference>
<dbReference type="AlphaFoldDB" id="A0A1Q2D834"/>
<dbReference type="EMBL" id="CP019609">
    <property type="protein sequence ID" value="AQP54549.1"/>
    <property type="molecule type" value="Genomic_DNA"/>
</dbReference>
<keyword evidence="4" id="KW-1185">Reference proteome</keyword>
<dbReference type="KEGG" id="vpi:BW732_10270"/>
<dbReference type="InterPro" id="IPR024654">
    <property type="entry name" value="Calcineurin-like_PHP_lpxH"/>
</dbReference>
<dbReference type="PANTHER" id="PTHR11124">
    <property type="entry name" value="VACUOLAR SORTING PROTEIN VPS29"/>
    <property type="match status" value="1"/>
</dbReference>
<dbReference type="RefSeq" id="WP_077276631.1">
    <property type="nucleotide sequence ID" value="NZ_CP019609.1"/>
</dbReference>
<name>A0A1Q2D834_9ENTE</name>
<dbReference type="InterPro" id="IPR041802">
    <property type="entry name" value="MPP_YfcE"/>
</dbReference>
<dbReference type="NCBIfam" id="TIGR00040">
    <property type="entry name" value="yfcE"/>
    <property type="match status" value="1"/>
</dbReference>
<dbReference type="InterPro" id="IPR029052">
    <property type="entry name" value="Metallo-depent_PP-like"/>
</dbReference>
<evidence type="ECO:0000256" key="2">
    <source>
        <dbReference type="RuleBase" id="RU362039"/>
    </source>
</evidence>
<dbReference type="SUPFAM" id="SSF56300">
    <property type="entry name" value="Metallo-dependent phosphatases"/>
    <property type="match status" value="1"/>
</dbReference>
<proteinExistence type="inferred from homology"/>
<dbReference type="EC" id="3.1.4.-" evidence="2"/>